<dbReference type="PANTHER" id="PTHR37042:SF4">
    <property type="entry name" value="OUTER MEMBRANE PROTEIN RV1973"/>
    <property type="match status" value="1"/>
</dbReference>
<evidence type="ECO:0000256" key="1">
    <source>
        <dbReference type="ARBA" id="ARBA00004370"/>
    </source>
</evidence>
<evidence type="ECO:0008006" key="7">
    <source>
        <dbReference type="Google" id="ProtNLM"/>
    </source>
</evidence>
<dbReference type="Proteomes" id="UP000255467">
    <property type="component" value="Unassembled WGS sequence"/>
</dbReference>
<sequence length="293" mass="30449">MSDTGGVTNRNRRRAVRSEGPPPEAGADTARVHPATASTAEGADDVAATPPPVELGKHEETAPAEPVAHGEQTEPGELGEPTSAEPVLLDKVAESDGAEQIPQPSAAADTVPPVPPAPPSVASEGPAAPSAAGIGWQRIVAVAAVLLAVALMGGTGYLVHLRAEIAAENTLRADYVQTAKQAMLNITNISAETASDDIKRVLEVTSGELAAEYEQRKDDYAGIVQKAEVRAKGEVIDAAIESSDDHSAIVLVAVKQTLTNAGAEGPQQRQFRFRVTITHTERGLAATQMEMVI</sequence>
<dbReference type="GO" id="GO:0016020">
    <property type="term" value="C:membrane"/>
    <property type="evidence" value="ECO:0007669"/>
    <property type="project" value="UniProtKB-SubCell"/>
</dbReference>
<evidence type="ECO:0000256" key="4">
    <source>
        <dbReference type="SAM" id="Phobius"/>
    </source>
</evidence>
<dbReference type="RefSeq" id="WP_147287032.1">
    <property type="nucleotide sequence ID" value="NZ_UGRY01000002.1"/>
</dbReference>
<organism evidence="5 6">
    <name type="scientific">Nocardia otitidiscaviarum</name>
    <dbReference type="NCBI Taxonomy" id="1823"/>
    <lineage>
        <taxon>Bacteria</taxon>
        <taxon>Bacillati</taxon>
        <taxon>Actinomycetota</taxon>
        <taxon>Actinomycetes</taxon>
        <taxon>Mycobacteriales</taxon>
        <taxon>Nocardiaceae</taxon>
        <taxon>Nocardia</taxon>
    </lineage>
</organism>
<keyword evidence="2 4" id="KW-0472">Membrane</keyword>
<feature type="compositionally biased region" description="Low complexity" evidence="3">
    <location>
        <begin position="120"/>
        <end position="129"/>
    </location>
</feature>
<feature type="region of interest" description="Disordered" evidence="3">
    <location>
        <begin position="95"/>
        <end position="129"/>
    </location>
</feature>
<dbReference type="OrthoDB" id="4774723at2"/>
<feature type="region of interest" description="Disordered" evidence="3">
    <location>
        <begin position="1"/>
        <end position="82"/>
    </location>
</feature>
<evidence type="ECO:0000256" key="2">
    <source>
        <dbReference type="ARBA" id="ARBA00023136"/>
    </source>
</evidence>
<gene>
    <name evidence="5" type="ORF">NCTC1934_02297</name>
</gene>
<reference evidence="5 6" key="1">
    <citation type="submission" date="2018-06" db="EMBL/GenBank/DDBJ databases">
        <authorList>
            <consortium name="Pathogen Informatics"/>
            <person name="Doyle S."/>
        </authorList>
    </citation>
    <scope>NUCLEOTIDE SEQUENCE [LARGE SCALE GENOMIC DNA]</scope>
    <source>
        <strain evidence="5 6">NCTC1934</strain>
    </source>
</reference>
<dbReference type="EMBL" id="UGRY01000002">
    <property type="protein sequence ID" value="SUA75916.1"/>
    <property type="molecule type" value="Genomic_DNA"/>
</dbReference>
<keyword evidence="6" id="KW-1185">Reference proteome</keyword>
<dbReference type="AlphaFoldDB" id="A0A378YFE2"/>
<evidence type="ECO:0000313" key="5">
    <source>
        <dbReference type="EMBL" id="SUA75916.1"/>
    </source>
</evidence>
<dbReference type="PANTHER" id="PTHR37042">
    <property type="entry name" value="OUTER MEMBRANE PROTEIN RV1973"/>
    <property type="match status" value="1"/>
</dbReference>
<accession>A0A378YFE2</accession>
<feature type="transmembrane region" description="Helical" evidence="4">
    <location>
        <begin position="139"/>
        <end position="159"/>
    </location>
</feature>
<evidence type="ECO:0000256" key="3">
    <source>
        <dbReference type="SAM" id="MobiDB-lite"/>
    </source>
</evidence>
<dbReference type="STRING" id="1406858.GCA_000710895_06182"/>
<comment type="subcellular location">
    <subcellularLocation>
        <location evidence="1">Membrane</location>
    </subcellularLocation>
</comment>
<protein>
    <recommendedName>
        <fullName evidence="7">Mce protein</fullName>
    </recommendedName>
</protein>
<keyword evidence="4" id="KW-0812">Transmembrane</keyword>
<keyword evidence="4" id="KW-1133">Transmembrane helix</keyword>
<evidence type="ECO:0000313" key="6">
    <source>
        <dbReference type="Proteomes" id="UP000255467"/>
    </source>
</evidence>
<proteinExistence type="predicted"/>
<name>A0A378YFE2_9NOCA</name>